<evidence type="ECO:0000313" key="3">
    <source>
        <dbReference type="Proteomes" id="UP000773462"/>
    </source>
</evidence>
<evidence type="ECO:0000313" key="2">
    <source>
        <dbReference type="EMBL" id="MBP2114226.1"/>
    </source>
</evidence>
<dbReference type="SUPFAM" id="SSF54593">
    <property type="entry name" value="Glyoxalase/Bleomycin resistance protein/Dihydroxybiphenyl dioxygenase"/>
    <property type="match status" value="1"/>
</dbReference>
<dbReference type="Gene3D" id="3.10.180.10">
    <property type="entry name" value="2,3-Dihydroxybiphenyl 1,2-Dioxygenase, domain 1"/>
    <property type="match status" value="1"/>
</dbReference>
<dbReference type="InterPro" id="IPR004360">
    <property type="entry name" value="Glyas_Fos-R_dOase_dom"/>
</dbReference>
<dbReference type="PROSITE" id="PS51819">
    <property type="entry name" value="VOC"/>
    <property type="match status" value="1"/>
</dbReference>
<dbReference type="Proteomes" id="UP000773462">
    <property type="component" value="Unassembled WGS sequence"/>
</dbReference>
<dbReference type="Pfam" id="PF00903">
    <property type="entry name" value="Glyoxalase"/>
    <property type="match status" value="1"/>
</dbReference>
<keyword evidence="3" id="KW-1185">Reference proteome</keyword>
<protein>
    <submittedName>
        <fullName evidence="2">Catechol-2,3-dioxygenase</fullName>
    </submittedName>
</protein>
<dbReference type="EMBL" id="JAGGLV010000016">
    <property type="protein sequence ID" value="MBP2114226.1"/>
    <property type="molecule type" value="Genomic_DNA"/>
</dbReference>
<sequence>MIREVEMQTHSLKEMKDFYENTLGLAVFQEHRASFSVRAGESSLTFNESNPSRQPKYHFAFNIPENQINEALRWITPKVSIIPSEGQKVVHFESWNADSIYFYDPAGNIVELIARHNLNNSANEAFSPASLLCVSEIGLPVPDAEEALLKLSRVGIVPWQDYSNQFAAAGDEHGLIIAVKQGRVWFMSDQEEAYPHPLTIRTDVCEVTLDASEGLKVRGLR</sequence>
<evidence type="ECO:0000259" key="1">
    <source>
        <dbReference type="PROSITE" id="PS51819"/>
    </source>
</evidence>
<gene>
    <name evidence="2" type="ORF">J2Z70_004392</name>
</gene>
<proteinExistence type="predicted"/>
<comment type="caution">
    <text evidence="2">The sequence shown here is derived from an EMBL/GenBank/DDBJ whole genome shotgun (WGS) entry which is preliminary data.</text>
</comment>
<name>A0ABS4NVZ9_9BACL</name>
<accession>A0ABS4NVZ9</accession>
<reference evidence="2 3" key="1">
    <citation type="submission" date="2021-03" db="EMBL/GenBank/DDBJ databases">
        <title>Genomic Encyclopedia of Type Strains, Phase IV (KMG-IV): sequencing the most valuable type-strain genomes for metagenomic binning, comparative biology and taxonomic classification.</title>
        <authorList>
            <person name="Goeker M."/>
        </authorList>
    </citation>
    <scope>NUCLEOTIDE SEQUENCE [LARGE SCALE GENOMIC DNA]</scope>
    <source>
        <strain evidence="2 3">DSM 101953</strain>
    </source>
</reference>
<feature type="domain" description="VOC" evidence="1">
    <location>
        <begin position="1"/>
        <end position="115"/>
    </location>
</feature>
<dbReference type="InterPro" id="IPR037523">
    <property type="entry name" value="VOC_core"/>
</dbReference>
<dbReference type="InterPro" id="IPR029068">
    <property type="entry name" value="Glyas_Bleomycin-R_OHBP_Dase"/>
</dbReference>
<organism evidence="2 3">
    <name type="scientific">Paenibacillus silagei</name>
    <dbReference type="NCBI Taxonomy" id="1670801"/>
    <lineage>
        <taxon>Bacteria</taxon>
        <taxon>Bacillati</taxon>
        <taxon>Bacillota</taxon>
        <taxon>Bacilli</taxon>
        <taxon>Bacillales</taxon>
        <taxon>Paenibacillaceae</taxon>
        <taxon>Paenibacillus</taxon>
    </lineage>
</organism>